<dbReference type="AlphaFoldDB" id="U6SSQ7"/>
<comment type="caution">
    <text evidence="2">The sequence shown here is derived from an EMBL/GenBank/DDBJ whole genome shotgun (WGS) entry which is preliminary data.</text>
</comment>
<protein>
    <submittedName>
        <fullName evidence="2">Uncharacterized protein</fullName>
    </submittedName>
</protein>
<accession>U6SSQ7</accession>
<organism evidence="2 3">
    <name type="scientific">Alkalihalophilus marmarensis DSM 21297</name>
    <dbReference type="NCBI Taxonomy" id="1188261"/>
    <lineage>
        <taxon>Bacteria</taxon>
        <taxon>Bacillati</taxon>
        <taxon>Bacillota</taxon>
        <taxon>Bacilli</taxon>
        <taxon>Bacillales</taxon>
        <taxon>Bacillaceae</taxon>
        <taxon>Alkalihalophilus</taxon>
    </lineage>
</organism>
<name>U6SSQ7_9BACI</name>
<sequence>MLAKLSPLFPNDPINIESHLKPYPADGTVP</sequence>
<evidence type="ECO:0000256" key="1">
    <source>
        <dbReference type="SAM" id="MobiDB-lite"/>
    </source>
</evidence>
<evidence type="ECO:0000313" key="2">
    <source>
        <dbReference type="EMBL" id="ERN54372.1"/>
    </source>
</evidence>
<dbReference type="EMBL" id="ATAE01000008">
    <property type="protein sequence ID" value="ERN54372.1"/>
    <property type="molecule type" value="Genomic_DNA"/>
</dbReference>
<proteinExistence type="predicted"/>
<evidence type="ECO:0000313" key="3">
    <source>
        <dbReference type="Proteomes" id="UP000017170"/>
    </source>
</evidence>
<feature type="region of interest" description="Disordered" evidence="1">
    <location>
        <begin position="1"/>
        <end position="30"/>
    </location>
</feature>
<dbReference type="Proteomes" id="UP000017170">
    <property type="component" value="Unassembled WGS sequence"/>
</dbReference>
<reference evidence="2 3" key="1">
    <citation type="journal article" date="2013" name="Genome Announc.">
        <title>Genome Sequence of the Extreme Obligate Alkaliphile Bacillus marmarensis Strain DSM 21297.</title>
        <authorList>
            <person name="Wernick D.G."/>
            <person name="Choi K.Y."/>
            <person name="Tat C.A."/>
            <person name="Lafontaine Rivera J.G."/>
            <person name="Liao J.C."/>
        </authorList>
    </citation>
    <scope>NUCLEOTIDE SEQUENCE [LARGE SCALE GENOMIC DNA]</scope>
    <source>
        <strain evidence="2 3">DSM 21297</strain>
    </source>
</reference>
<gene>
    <name evidence="2" type="ORF">A33I_08105</name>
</gene>
<keyword evidence="3" id="KW-1185">Reference proteome</keyword>